<evidence type="ECO:0000313" key="10">
    <source>
        <dbReference type="Proteomes" id="UP001161247"/>
    </source>
</evidence>
<feature type="coiled-coil region" evidence="5">
    <location>
        <begin position="596"/>
        <end position="637"/>
    </location>
</feature>
<dbReference type="Proteomes" id="UP001161247">
    <property type="component" value="Chromosome 4"/>
</dbReference>
<dbReference type="GO" id="GO:0016020">
    <property type="term" value="C:membrane"/>
    <property type="evidence" value="ECO:0007669"/>
    <property type="project" value="UniProtKB-SubCell"/>
</dbReference>
<dbReference type="InterPro" id="IPR004182">
    <property type="entry name" value="GRAM"/>
</dbReference>
<evidence type="ECO:0000256" key="4">
    <source>
        <dbReference type="ARBA" id="ARBA00023136"/>
    </source>
</evidence>
<feature type="region of interest" description="Disordered" evidence="6">
    <location>
        <begin position="1"/>
        <end position="63"/>
    </location>
</feature>
<dbReference type="InterPro" id="IPR031968">
    <property type="entry name" value="VASt"/>
</dbReference>
<feature type="transmembrane region" description="Helical" evidence="7">
    <location>
        <begin position="537"/>
        <end position="560"/>
    </location>
</feature>
<proteinExistence type="predicted"/>
<keyword evidence="4 7" id="KW-0472">Membrane</keyword>
<dbReference type="PROSITE" id="PS51778">
    <property type="entry name" value="VAST"/>
    <property type="match status" value="1"/>
</dbReference>
<evidence type="ECO:0000256" key="2">
    <source>
        <dbReference type="ARBA" id="ARBA00022692"/>
    </source>
</evidence>
<evidence type="ECO:0000256" key="7">
    <source>
        <dbReference type="SAM" id="Phobius"/>
    </source>
</evidence>
<feature type="compositionally biased region" description="Low complexity" evidence="6">
    <location>
        <begin position="32"/>
        <end position="42"/>
    </location>
</feature>
<evidence type="ECO:0000256" key="3">
    <source>
        <dbReference type="ARBA" id="ARBA00022989"/>
    </source>
</evidence>
<gene>
    <name evidence="9" type="ORF">OLC1_LOCUS10879</name>
</gene>
<evidence type="ECO:0000259" key="8">
    <source>
        <dbReference type="PROSITE" id="PS51778"/>
    </source>
</evidence>
<dbReference type="GO" id="GO:0043069">
    <property type="term" value="P:negative regulation of programmed cell death"/>
    <property type="evidence" value="ECO:0007669"/>
    <property type="project" value="TreeGrafter"/>
</dbReference>
<dbReference type="PANTHER" id="PTHR47666">
    <property type="entry name" value="PROTEIN VASCULAR ASSOCIATED DEATH 1, CHLOROPLASTIC"/>
    <property type="match status" value="1"/>
</dbReference>
<feature type="region of interest" description="Disordered" evidence="6">
    <location>
        <begin position="197"/>
        <end position="237"/>
    </location>
</feature>
<evidence type="ECO:0000313" key="9">
    <source>
        <dbReference type="EMBL" id="CAI9101246.1"/>
    </source>
</evidence>
<dbReference type="PANTHER" id="PTHR47666:SF1">
    <property type="entry name" value="PROTEIN VASCULAR ASSOCIATED DEATH 1, CHLOROPLASTIC"/>
    <property type="match status" value="1"/>
</dbReference>
<feature type="domain" description="VASt" evidence="8">
    <location>
        <begin position="284"/>
        <end position="456"/>
    </location>
</feature>
<evidence type="ECO:0000256" key="6">
    <source>
        <dbReference type="SAM" id="MobiDB-lite"/>
    </source>
</evidence>
<dbReference type="CDD" id="cd13220">
    <property type="entry name" value="PH-GRAM_GRAMDC"/>
    <property type="match status" value="1"/>
</dbReference>
<organism evidence="9 10">
    <name type="scientific">Oldenlandia corymbosa var. corymbosa</name>
    <dbReference type="NCBI Taxonomy" id="529605"/>
    <lineage>
        <taxon>Eukaryota</taxon>
        <taxon>Viridiplantae</taxon>
        <taxon>Streptophyta</taxon>
        <taxon>Embryophyta</taxon>
        <taxon>Tracheophyta</taxon>
        <taxon>Spermatophyta</taxon>
        <taxon>Magnoliopsida</taxon>
        <taxon>eudicotyledons</taxon>
        <taxon>Gunneridae</taxon>
        <taxon>Pentapetalae</taxon>
        <taxon>asterids</taxon>
        <taxon>lamiids</taxon>
        <taxon>Gentianales</taxon>
        <taxon>Rubiaceae</taxon>
        <taxon>Rubioideae</taxon>
        <taxon>Spermacoceae</taxon>
        <taxon>Hedyotis-Oldenlandia complex</taxon>
        <taxon>Oldenlandia</taxon>
    </lineage>
</organism>
<sequence>MAAVASDTMSAPALSPSPTLSMERSPSRRVADAPSSDNSSPSGTPDRSSQLDRSPSASRQLDFQNQSALRSKEYRQLFGLPEDEVHIQDFNCALQENMLLQGHMYLFSNYICFYANFLSFETKKVIPFHEVTCVKRAKVAGIFPTAIEISTEEKKFFFASFLSREEAFKLISDGWSKKCKQVNTITDQQEVQYGINSQENDRDAVEEVECSSPSMNDSDRNTGGVTSEDLTIPDEADGGVSPAVVGLLDKVEEVETVQSTACTSSTKSVVWEEEDCDAPEVPASFTMVAESKFPIKVEEFFNFFFSDEAVDFQDSFHIRCGDKDFKCTEWHHDGKHGHTREVSFQHPIKLYLGAKFGGCQEVQKYRICRNSHLMVETSQEINDVPYGDYFRVEGLWHVKRDDHGSKEGCLLSVYTNVNFSKKTIFKGKIVQSTVDECRDAYATWIDLAHELLKQKKVQEEVLVQNGQVPLQKEEISVKQVEESSEASGLRSFPSSKSGREDDVDTSGGSERGRILGTSLVRDRLAKLCSSMKVQSPVSLFLVLGIAVILLLMQISILTLLSRPQQIQVIPQADWTYGVNRGTIESASDFALLDRKIKNLKEEMHIFESLLERMQQEHASLKSRLSELELLRQRENSQSV</sequence>
<keyword evidence="10" id="KW-1185">Reference proteome</keyword>
<feature type="compositionally biased region" description="Polar residues" evidence="6">
    <location>
        <begin position="43"/>
        <end position="63"/>
    </location>
</feature>
<evidence type="ECO:0000256" key="5">
    <source>
        <dbReference type="SAM" id="Coils"/>
    </source>
</evidence>
<keyword evidence="3 7" id="KW-1133">Transmembrane helix</keyword>
<dbReference type="EMBL" id="OX459121">
    <property type="protein sequence ID" value="CAI9101246.1"/>
    <property type="molecule type" value="Genomic_DNA"/>
</dbReference>
<dbReference type="Pfam" id="PF16016">
    <property type="entry name" value="VASt"/>
    <property type="match status" value="1"/>
</dbReference>
<dbReference type="SMART" id="SM00568">
    <property type="entry name" value="GRAM"/>
    <property type="match status" value="1"/>
</dbReference>
<comment type="subcellular location">
    <subcellularLocation>
        <location evidence="1">Membrane</location>
        <topology evidence="1">Single-pass membrane protein</topology>
    </subcellularLocation>
</comment>
<accession>A0AAV1CZZ2</accession>
<dbReference type="InterPro" id="IPR011993">
    <property type="entry name" value="PH-like_dom_sf"/>
</dbReference>
<keyword evidence="2 7" id="KW-0812">Transmembrane</keyword>
<feature type="region of interest" description="Disordered" evidence="6">
    <location>
        <begin position="479"/>
        <end position="510"/>
    </location>
</feature>
<name>A0AAV1CZZ2_OLDCO</name>
<keyword evidence="5" id="KW-0175">Coiled coil</keyword>
<feature type="compositionally biased region" description="Low complexity" evidence="6">
    <location>
        <begin position="8"/>
        <end position="22"/>
    </location>
</feature>
<protein>
    <submittedName>
        <fullName evidence="9">OLC1v1038523C1</fullName>
    </submittedName>
</protein>
<evidence type="ECO:0000256" key="1">
    <source>
        <dbReference type="ARBA" id="ARBA00004167"/>
    </source>
</evidence>
<dbReference type="Pfam" id="PF02893">
    <property type="entry name" value="GRAM"/>
    <property type="match status" value="1"/>
</dbReference>
<dbReference type="Gene3D" id="2.30.29.30">
    <property type="entry name" value="Pleckstrin-homology domain (PH domain)/Phosphotyrosine-binding domain (PTB)"/>
    <property type="match status" value="1"/>
</dbReference>
<dbReference type="AlphaFoldDB" id="A0AAV1CZZ2"/>
<feature type="compositionally biased region" description="Polar residues" evidence="6">
    <location>
        <begin position="211"/>
        <end position="229"/>
    </location>
</feature>
<reference evidence="9" key="1">
    <citation type="submission" date="2023-03" db="EMBL/GenBank/DDBJ databases">
        <authorList>
            <person name="Julca I."/>
        </authorList>
    </citation>
    <scope>NUCLEOTIDE SEQUENCE</scope>
</reference>